<keyword evidence="2" id="KW-0812">Transmembrane</keyword>
<evidence type="ECO:0000256" key="2">
    <source>
        <dbReference type="SAM" id="Phobius"/>
    </source>
</evidence>
<dbReference type="InterPro" id="IPR002889">
    <property type="entry name" value="WSC_carb-bd"/>
</dbReference>
<keyword evidence="2" id="KW-1133">Transmembrane helix</keyword>
<feature type="transmembrane region" description="Helical" evidence="2">
    <location>
        <begin position="216"/>
        <end position="240"/>
    </location>
</feature>
<name>A0A409YC16_9AGAR</name>
<dbReference type="InterPro" id="IPR051589">
    <property type="entry name" value="Sialate-O-sulfotransferase"/>
</dbReference>
<dbReference type="InParanoid" id="A0A409YC16"/>
<organism evidence="4 5">
    <name type="scientific">Panaeolus cyanescens</name>
    <dbReference type="NCBI Taxonomy" id="181874"/>
    <lineage>
        <taxon>Eukaryota</taxon>
        <taxon>Fungi</taxon>
        <taxon>Dikarya</taxon>
        <taxon>Basidiomycota</taxon>
        <taxon>Agaricomycotina</taxon>
        <taxon>Agaricomycetes</taxon>
        <taxon>Agaricomycetidae</taxon>
        <taxon>Agaricales</taxon>
        <taxon>Agaricineae</taxon>
        <taxon>Galeropsidaceae</taxon>
        <taxon>Panaeolus</taxon>
    </lineage>
</organism>
<evidence type="ECO:0000259" key="3">
    <source>
        <dbReference type="PROSITE" id="PS51212"/>
    </source>
</evidence>
<dbReference type="Pfam" id="PF01822">
    <property type="entry name" value="WSC"/>
    <property type="match status" value="1"/>
</dbReference>
<proteinExistence type="predicted"/>
<evidence type="ECO:0000256" key="1">
    <source>
        <dbReference type="ARBA" id="ARBA00022737"/>
    </source>
</evidence>
<keyword evidence="2" id="KW-0472">Membrane</keyword>
<reference evidence="4 5" key="1">
    <citation type="journal article" date="2018" name="Evol. Lett.">
        <title>Horizontal gene cluster transfer increased hallucinogenic mushroom diversity.</title>
        <authorList>
            <person name="Reynolds H.T."/>
            <person name="Vijayakumar V."/>
            <person name="Gluck-Thaler E."/>
            <person name="Korotkin H.B."/>
            <person name="Matheny P.B."/>
            <person name="Slot J.C."/>
        </authorList>
    </citation>
    <scope>NUCLEOTIDE SEQUENCE [LARGE SCALE GENOMIC DNA]</scope>
    <source>
        <strain evidence="4 5">2629</strain>
    </source>
</reference>
<evidence type="ECO:0000313" key="5">
    <source>
        <dbReference type="Proteomes" id="UP000284842"/>
    </source>
</evidence>
<gene>
    <name evidence="4" type="ORF">CVT24_005513</name>
</gene>
<dbReference type="PROSITE" id="PS51212">
    <property type="entry name" value="WSC"/>
    <property type="match status" value="1"/>
</dbReference>
<feature type="domain" description="WSC" evidence="3">
    <location>
        <begin position="21"/>
        <end position="115"/>
    </location>
</feature>
<dbReference type="OrthoDB" id="5985073at2759"/>
<evidence type="ECO:0000313" key="4">
    <source>
        <dbReference type="EMBL" id="PPR00539.1"/>
    </source>
</evidence>
<dbReference type="SMART" id="SM00321">
    <property type="entry name" value="WSC"/>
    <property type="match status" value="1"/>
</dbReference>
<keyword evidence="5" id="KW-1185">Reference proteome</keyword>
<protein>
    <recommendedName>
        <fullName evidence="3">WSC domain-containing protein</fullName>
    </recommendedName>
</protein>
<dbReference type="STRING" id="181874.A0A409YC16"/>
<accession>A0A409YC16</accession>
<keyword evidence="1" id="KW-0677">Repeat</keyword>
<sequence length="307" mass="32546">MASTSLSQSSQIPTLVPAPAGWSYIGCYEDSLERVLDRGFLYRNAGDMTVVSCISYCQSNAFSISGLQWGSECFCGNSIRAGATQKAESECGMACAGDAGQRCGEFWRMNIYQVQSLPAAPSSSRSTKTLLRITSSPPIQAPAQSSSTSTPSSIAITSTSSLEGTSIQFTPLSTDTYSTHSTSSANISTTAVLLPPPIDQVFTPHANSPKSLPSSAAIAGIVVGMTAISAIVVTLLILLVRKWRRNKIGHVTMRQSALFMPIPYTCADGDAQADVPPTYGDSKRNVGRTVVLTTRSSGPMHERKATR</sequence>
<dbReference type="EMBL" id="NHTK01001307">
    <property type="protein sequence ID" value="PPR00539.1"/>
    <property type="molecule type" value="Genomic_DNA"/>
</dbReference>
<dbReference type="PANTHER" id="PTHR45964">
    <property type="entry name" value="WSCD FAMILY MEMBER CG9164"/>
    <property type="match status" value="1"/>
</dbReference>
<dbReference type="PANTHER" id="PTHR45964:SF5">
    <property type="entry name" value="WSCD FAMILY MEMBER CG9164"/>
    <property type="match status" value="1"/>
</dbReference>
<dbReference type="AlphaFoldDB" id="A0A409YC16"/>
<comment type="caution">
    <text evidence="4">The sequence shown here is derived from an EMBL/GenBank/DDBJ whole genome shotgun (WGS) entry which is preliminary data.</text>
</comment>
<dbReference type="Proteomes" id="UP000284842">
    <property type="component" value="Unassembled WGS sequence"/>
</dbReference>